<name>A0A7W3J0Q3_9ACTN</name>
<keyword evidence="1" id="KW-0732">Signal</keyword>
<evidence type="ECO:0000313" key="3">
    <source>
        <dbReference type="Proteomes" id="UP000580910"/>
    </source>
</evidence>
<dbReference type="Proteomes" id="UP000580910">
    <property type="component" value="Unassembled WGS sequence"/>
</dbReference>
<gene>
    <name evidence="2" type="ORF">FB382_002466</name>
</gene>
<dbReference type="RefSeq" id="WP_182539527.1">
    <property type="nucleotide sequence ID" value="NZ_JACGXA010000001.1"/>
</dbReference>
<protein>
    <submittedName>
        <fullName evidence="2">Uncharacterized protein</fullName>
    </submittedName>
</protein>
<keyword evidence="3" id="KW-1185">Reference proteome</keyword>
<evidence type="ECO:0000256" key="1">
    <source>
        <dbReference type="SAM" id="SignalP"/>
    </source>
</evidence>
<feature type="chain" id="PRO_5038669542" evidence="1">
    <location>
        <begin position="24"/>
        <end position="225"/>
    </location>
</feature>
<evidence type="ECO:0000313" key="2">
    <source>
        <dbReference type="EMBL" id="MBA8804175.1"/>
    </source>
</evidence>
<dbReference type="EMBL" id="JACGXA010000001">
    <property type="protein sequence ID" value="MBA8804175.1"/>
    <property type="molecule type" value="Genomic_DNA"/>
</dbReference>
<comment type="caution">
    <text evidence="2">The sequence shown here is derived from an EMBL/GenBank/DDBJ whole genome shotgun (WGS) entry which is preliminary data.</text>
</comment>
<proteinExistence type="predicted"/>
<accession>A0A7W3J0Q3</accession>
<dbReference type="AlphaFoldDB" id="A0A7W3J0Q3"/>
<reference evidence="2 3" key="1">
    <citation type="submission" date="2020-07" db="EMBL/GenBank/DDBJ databases">
        <title>Sequencing the genomes of 1000 actinobacteria strains.</title>
        <authorList>
            <person name="Klenk H.-P."/>
        </authorList>
    </citation>
    <scope>NUCLEOTIDE SEQUENCE [LARGE SCALE GENOMIC DNA]</scope>
    <source>
        <strain evidence="2 3">DSM 21349</strain>
    </source>
</reference>
<sequence>MVKRILGGAALIICGLIAFQAEAGFAEQAARGRDGTFDAYRGSNNIRTDPAYALTYGYAHPNQLIWNNGDFVAVGTYKSAGVPNTGCSDDYDNLWNIYTDGSTNGQYFCQLENSDAIAAGNIPPFQIEYGTCAAGGNGWRLSMQGLTYNCYSNAHGNAYTAASGLETTNGLTTDKNLDVRFLDMQVRVSGSWVDFGTGYNIVLDPNYTVTSNSSTRFDTYLAPLD</sequence>
<feature type="signal peptide" evidence="1">
    <location>
        <begin position="1"/>
        <end position="23"/>
    </location>
</feature>
<organism evidence="2 3">
    <name type="scientific">Nocardioides ginsengisegetis</name>
    <dbReference type="NCBI Taxonomy" id="661491"/>
    <lineage>
        <taxon>Bacteria</taxon>
        <taxon>Bacillati</taxon>
        <taxon>Actinomycetota</taxon>
        <taxon>Actinomycetes</taxon>
        <taxon>Propionibacteriales</taxon>
        <taxon>Nocardioidaceae</taxon>
        <taxon>Nocardioides</taxon>
    </lineage>
</organism>